<gene>
    <name evidence="5" type="ORF">NV36_02805</name>
</gene>
<comment type="similarity">
    <text evidence="1">Belongs to the 'phage' integrase family.</text>
</comment>
<dbReference type="Proteomes" id="UP000030140">
    <property type="component" value="Unassembled WGS sequence"/>
</dbReference>
<evidence type="ECO:0000256" key="2">
    <source>
        <dbReference type="ARBA" id="ARBA00023125"/>
    </source>
</evidence>
<name>A0A0A2GZR1_9FLAO</name>
<evidence type="ECO:0000313" key="5">
    <source>
        <dbReference type="EMBL" id="KGO05880.1"/>
    </source>
</evidence>
<keyword evidence="6" id="KW-1185">Reference proteome</keyword>
<dbReference type="PATRIC" id="fig|1300343.5.peg.1977"/>
<keyword evidence="3" id="KW-0233">DNA recombination</keyword>
<dbReference type="KEGG" id="ddo:I597_1970"/>
<proteinExistence type="inferred from homology"/>
<dbReference type="PANTHER" id="PTHR30349:SF64">
    <property type="entry name" value="PROPHAGE INTEGRASE INTD-RELATED"/>
    <property type="match status" value="1"/>
</dbReference>
<dbReference type="InterPro" id="IPR050090">
    <property type="entry name" value="Tyrosine_recombinase_XerCD"/>
</dbReference>
<dbReference type="InterPro" id="IPR013762">
    <property type="entry name" value="Integrase-like_cat_sf"/>
</dbReference>
<evidence type="ECO:0000313" key="6">
    <source>
        <dbReference type="Proteomes" id="UP000030140"/>
    </source>
</evidence>
<comment type="caution">
    <text evidence="5">The sequence shown here is derived from an EMBL/GenBank/DDBJ whole genome shotgun (WGS) entry which is preliminary data.</text>
</comment>
<sequence length="413" mass="48023">MGSISLKLRGNKIYINVNYGAKKQKRYATGYGVEAPKNWDSKRFRVKNVSSEPRSVFINAQLQQLVVTAQDLIDECNRNKIELTNDLIKKTLDIATSKTKPVANDHKNLLDFYEWFIDYYKENPHPKTNTPLANGTIRGYKTALKKLKEFNPKINYDDVDLNFHKEYSSYLQSNNYSNNYIGNQIKQLKAIMNAALERNLHHNLEFKKTTFAKVTEKVDDIYLTTGEIAIIENLELEHNGVRRARDLFLIQYYTGMRVGDLRQLTKMNIKLTRDKIKYLEYKQRKTGKTVQIPIGHKFEQLLNRNNGSFPKIMSDQKINDYLKIIGQKAELKGSIIKEKTIGGKKQKLTHKRKDIITNHTARRSFCTNAYKAGMSTIDIMAMSGHSSETVFYRYIKITPNERLDRLSKHIFFK</sequence>
<keyword evidence="2" id="KW-0238">DNA-binding</keyword>
<dbReference type="Gene3D" id="1.10.150.130">
    <property type="match status" value="1"/>
</dbReference>
<dbReference type="Gene3D" id="1.10.443.10">
    <property type="entry name" value="Intergrase catalytic core"/>
    <property type="match status" value="1"/>
</dbReference>
<dbReference type="Pfam" id="PF13102">
    <property type="entry name" value="Phage_int_SAM_5"/>
    <property type="match status" value="1"/>
</dbReference>
<dbReference type="GO" id="GO:0015074">
    <property type="term" value="P:DNA integration"/>
    <property type="evidence" value="ECO:0007669"/>
    <property type="project" value="InterPro"/>
</dbReference>
<dbReference type="PANTHER" id="PTHR30349">
    <property type="entry name" value="PHAGE INTEGRASE-RELATED"/>
    <property type="match status" value="1"/>
</dbReference>
<feature type="domain" description="Tyr recombinase" evidence="4">
    <location>
        <begin position="218"/>
        <end position="408"/>
    </location>
</feature>
<dbReference type="Pfam" id="PF00589">
    <property type="entry name" value="Phage_integrase"/>
    <property type="match status" value="1"/>
</dbReference>
<evidence type="ECO:0000256" key="1">
    <source>
        <dbReference type="ARBA" id="ARBA00008857"/>
    </source>
</evidence>
<dbReference type="SUPFAM" id="SSF56349">
    <property type="entry name" value="DNA breaking-rejoining enzymes"/>
    <property type="match status" value="1"/>
</dbReference>
<dbReference type="GO" id="GO:0003677">
    <property type="term" value="F:DNA binding"/>
    <property type="evidence" value="ECO:0007669"/>
    <property type="project" value="UniProtKB-KW"/>
</dbReference>
<dbReference type="InterPro" id="IPR011010">
    <property type="entry name" value="DNA_brk_join_enz"/>
</dbReference>
<dbReference type="CDD" id="cd01185">
    <property type="entry name" value="INTN1_C_like"/>
    <property type="match status" value="1"/>
</dbReference>
<evidence type="ECO:0000259" key="4">
    <source>
        <dbReference type="PROSITE" id="PS51898"/>
    </source>
</evidence>
<evidence type="ECO:0000256" key="3">
    <source>
        <dbReference type="ARBA" id="ARBA00023172"/>
    </source>
</evidence>
<reference evidence="5 6" key="1">
    <citation type="submission" date="2014-10" db="EMBL/GenBank/DDBJ databases">
        <title>Draft genome sequence of the proteorhodopsin-containing marine bacterium Dokdonia donghaensis.</title>
        <authorList>
            <person name="Gomez-Consarnau L."/>
            <person name="Gonzalez J.M."/>
            <person name="Riedel T."/>
            <person name="Jaenicke S."/>
            <person name="Wagner-Doebler I."/>
            <person name="Fuhrman J.A."/>
        </authorList>
    </citation>
    <scope>NUCLEOTIDE SEQUENCE [LARGE SCALE GENOMIC DNA]</scope>
    <source>
        <strain evidence="5 6">DSW-1</strain>
    </source>
</reference>
<dbReference type="InterPro" id="IPR002104">
    <property type="entry name" value="Integrase_catalytic"/>
</dbReference>
<dbReference type="EMBL" id="JSAQ01000001">
    <property type="protein sequence ID" value="KGO05880.1"/>
    <property type="molecule type" value="Genomic_DNA"/>
</dbReference>
<organism evidence="5 6">
    <name type="scientific">Dokdonia donghaensis DSW-1</name>
    <dbReference type="NCBI Taxonomy" id="1300343"/>
    <lineage>
        <taxon>Bacteria</taxon>
        <taxon>Pseudomonadati</taxon>
        <taxon>Bacteroidota</taxon>
        <taxon>Flavobacteriia</taxon>
        <taxon>Flavobacteriales</taxon>
        <taxon>Flavobacteriaceae</taxon>
        <taxon>Dokdonia</taxon>
    </lineage>
</organism>
<protein>
    <recommendedName>
        <fullName evidence="4">Tyr recombinase domain-containing protein</fullName>
    </recommendedName>
</protein>
<dbReference type="InterPro" id="IPR010998">
    <property type="entry name" value="Integrase_recombinase_N"/>
</dbReference>
<dbReference type="RefSeq" id="WP_035324902.1">
    <property type="nucleotide sequence ID" value="NZ_CP015125.1"/>
</dbReference>
<dbReference type="AlphaFoldDB" id="A0A0A2GZR1"/>
<dbReference type="InterPro" id="IPR025269">
    <property type="entry name" value="SAM-like_dom"/>
</dbReference>
<dbReference type="PROSITE" id="PS51898">
    <property type="entry name" value="TYR_RECOMBINASE"/>
    <property type="match status" value="1"/>
</dbReference>
<accession>A0A0A2GZR1</accession>
<dbReference type="GO" id="GO:0006310">
    <property type="term" value="P:DNA recombination"/>
    <property type="evidence" value="ECO:0007669"/>
    <property type="project" value="UniProtKB-KW"/>
</dbReference>
<dbReference type="OrthoDB" id="892893at2"/>